<feature type="domain" description="VanZ-like" evidence="2">
    <location>
        <begin position="9"/>
        <end position="89"/>
    </location>
</feature>
<feature type="transmembrane region" description="Helical" evidence="1">
    <location>
        <begin position="73"/>
        <end position="90"/>
    </location>
</feature>
<dbReference type="Pfam" id="PF04892">
    <property type="entry name" value="VanZ"/>
    <property type="match status" value="1"/>
</dbReference>
<gene>
    <name evidence="3" type="ORF">DU428_01275</name>
</gene>
<keyword evidence="1" id="KW-1133">Transmembrane helix</keyword>
<name>A0A368P7P1_9FLAO</name>
<dbReference type="AlphaFoldDB" id="A0A368P7P1"/>
<organism evidence="3 4">
    <name type="scientific">Oceanihabitans sediminis</name>
    <dbReference type="NCBI Taxonomy" id="1812012"/>
    <lineage>
        <taxon>Bacteria</taxon>
        <taxon>Pseudomonadati</taxon>
        <taxon>Bacteroidota</taxon>
        <taxon>Flavobacteriia</taxon>
        <taxon>Flavobacteriales</taxon>
        <taxon>Flavobacteriaceae</taxon>
        <taxon>Oceanihabitans</taxon>
    </lineage>
</organism>
<dbReference type="PANTHER" id="PTHR28008">
    <property type="entry name" value="DOMAIN PROTEIN, PUTATIVE (AFU_ORTHOLOGUE AFUA_3G10980)-RELATED"/>
    <property type="match status" value="1"/>
</dbReference>
<evidence type="ECO:0000259" key="2">
    <source>
        <dbReference type="Pfam" id="PF04892"/>
    </source>
</evidence>
<feature type="transmembrane region" description="Helical" evidence="1">
    <location>
        <begin position="42"/>
        <end position="61"/>
    </location>
</feature>
<accession>A0A368P7P1</accession>
<dbReference type="Proteomes" id="UP000252249">
    <property type="component" value="Unassembled WGS sequence"/>
</dbReference>
<dbReference type="InterPro" id="IPR006976">
    <property type="entry name" value="VanZ-like"/>
</dbReference>
<dbReference type="OrthoDB" id="5472246at2"/>
<sequence>MPDFEYSNADKIYHFIAYFFLSSLWFVVLFKRYKLPFYKSLLYSVVASILFGIIIEVLQAILTDYRSADYMDVLANTIGVSTTVITLLILKKKVVKK</sequence>
<protein>
    <recommendedName>
        <fullName evidence="2">VanZ-like domain-containing protein</fullName>
    </recommendedName>
</protein>
<dbReference type="EMBL" id="QPIG01000001">
    <property type="protein sequence ID" value="RCU58897.1"/>
    <property type="molecule type" value="Genomic_DNA"/>
</dbReference>
<dbReference type="NCBIfam" id="NF037970">
    <property type="entry name" value="vanZ_1"/>
    <property type="match status" value="1"/>
</dbReference>
<evidence type="ECO:0000256" key="1">
    <source>
        <dbReference type="SAM" id="Phobius"/>
    </source>
</evidence>
<proteinExistence type="predicted"/>
<keyword evidence="4" id="KW-1185">Reference proteome</keyword>
<reference evidence="3 4" key="1">
    <citation type="submission" date="2018-07" db="EMBL/GenBank/DDBJ databases">
        <title>Oceanihabitans testaceum sp. nov., isolated from marine sediment.</title>
        <authorList>
            <person name="Li C.-M."/>
        </authorList>
    </citation>
    <scope>NUCLEOTIDE SEQUENCE [LARGE SCALE GENOMIC DNA]</scope>
    <source>
        <strain evidence="3 4">S9-10</strain>
    </source>
</reference>
<comment type="caution">
    <text evidence="3">The sequence shown here is derived from an EMBL/GenBank/DDBJ whole genome shotgun (WGS) entry which is preliminary data.</text>
</comment>
<keyword evidence="1" id="KW-0812">Transmembrane</keyword>
<keyword evidence="1" id="KW-0472">Membrane</keyword>
<feature type="transmembrane region" description="Helical" evidence="1">
    <location>
        <begin position="12"/>
        <end position="30"/>
    </location>
</feature>
<evidence type="ECO:0000313" key="4">
    <source>
        <dbReference type="Proteomes" id="UP000252249"/>
    </source>
</evidence>
<dbReference type="PANTHER" id="PTHR28008:SF1">
    <property type="entry name" value="DOMAIN PROTEIN, PUTATIVE (AFU_ORTHOLOGUE AFUA_3G10980)-RELATED"/>
    <property type="match status" value="1"/>
</dbReference>
<evidence type="ECO:0000313" key="3">
    <source>
        <dbReference type="EMBL" id="RCU58897.1"/>
    </source>
</evidence>